<dbReference type="Pfam" id="PF10884">
    <property type="entry name" value="DUF2683"/>
    <property type="match status" value="1"/>
</dbReference>
<organism evidence="1 2">
    <name type="scientific">Mucilaginibacter gilvus</name>
    <dbReference type="NCBI Taxonomy" id="2305909"/>
    <lineage>
        <taxon>Bacteria</taxon>
        <taxon>Pseudomonadati</taxon>
        <taxon>Bacteroidota</taxon>
        <taxon>Sphingobacteriia</taxon>
        <taxon>Sphingobacteriales</taxon>
        <taxon>Sphingobacteriaceae</taxon>
        <taxon>Mucilaginibacter</taxon>
    </lineage>
</organism>
<sequence length="65" mass="7363">MTTIIVHPKDEQQLEAIKALLKTAEVSFEEENDDYDPEFVAMVLKGDEEIKAGKGSKVDVKNLWK</sequence>
<evidence type="ECO:0000313" key="2">
    <source>
        <dbReference type="Proteomes" id="UP000286701"/>
    </source>
</evidence>
<proteinExistence type="predicted"/>
<reference evidence="1 2" key="1">
    <citation type="submission" date="2019-01" db="EMBL/GenBank/DDBJ databases">
        <title>Mucilaginibacter antarcticum sp. nov., isolated from antarctic soil.</title>
        <authorList>
            <person name="Yan Y.-Q."/>
            <person name="Du Z.-J."/>
        </authorList>
    </citation>
    <scope>NUCLEOTIDE SEQUENCE [LARGE SCALE GENOMIC DNA]</scope>
    <source>
        <strain evidence="1 2">F01003</strain>
    </source>
</reference>
<keyword evidence="2" id="KW-1185">Reference proteome</keyword>
<dbReference type="EMBL" id="SBIW01000002">
    <property type="protein sequence ID" value="RWY55579.1"/>
    <property type="molecule type" value="Genomic_DNA"/>
</dbReference>
<name>A0A444MSH8_9SPHI</name>
<protein>
    <submittedName>
        <fullName evidence="1">Uncharacterized protein</fullName>
    </submittedName>
</protein>
<dbReference type="InterPro" id="IPR020271">
    <property type="entry name" value="Uncharacterised_MJ1172"/>
</dbReference>
<comment type="caution">
    <text evidence="1">The sequence shown here is derived from an EMBL/GenBank/DDBJ whole genome shotgun (WGS) entry which is preliminary data.</text>
</comment>
<evidence type="ECO:0000313" key="1">
    <source>
        <dbReference type="EMBL" id="RWY55579.1"/>
    </source>
</evidence>
<dbReference type="OrthoDB" id="827255at2"/>
<accession>A0A444MSH8</accession>
<dbReference type="RefSeq" id="WP_128532398.1">
    <property type="nucleotide sequence ID" value="NZ_SBIW01000002.1"/>
</dbReference>
<dbReference type="Proteomes" id="UP000286701">
    <property type="component" value="Unassembled WGS sequence"/>
</dbReference>
<gene>
    <name evidence="1" type="ORF">EPL05_04170</name>
</gene>
<dbReference type="AlphaFoldDB" id="A0A444MSH8"/>